<evidence type="ECO:0000256" key="1">
    <source>
        <dbReference type="SAM" id="MobiDB-lite"/>
    </source>
</evidence>
<gene>
    <name evidence="3" type="ORF">BCIN_09g00400</name>
</gene>
<dbReference type="VEuPathDB" id="FungiDB:Bcin09g00400"/>
<dbReference type="EMBL" id="CP009813">
    <property type="protein sequence ID" value="ATZ53155.1"/>
    <property type="molecule type" value="Genomic_DNA"/>
</dbReference>
<feature type="transmembrane region" description="Helical" evidence="2">
    <location>
        <begin position="6"/>
        <end position="24"/>
    </location>
</feature>
<organism evidence="3 4">
    <name type="scientific">Botryotinia fuckeliana (strain B05.10)</name>
    <name type="common">Noble rot fungus</name>
    <name type="synonym">Botrytis cinerea</name>
    <dbReference type="NCBI Taxonomy" id="332648"/>
    <lineage>
        <taxon>Eukaryota</taxon>
        <taxon>Fungi</taxon>
        <taxon>Dikarya</taxon>
        <taxon>Ascomycota</taxon>
        <taxon>Pezizomycotina</taxon>
        <taxon>Leotiomycetes</taxon>
        <taxon>Helotiales</taxon>
        <taxon>Sclerotiniaceae</taxon>
        <taxon>Botrytis</taxon>
    </lineage>
</organism>
<sequence length="157" mass="16606">MTSSRYDSIIVLFVLSIFTFTNIVQGMFSITLPQVMTGGGPVNPTETSSSHLRSYFSPSSSTTTWTSASSVYTQILPGCCFRSNGIPGPCETQSTCKPQTGTAAMSTPAPTSNPTVPATSNNSPSPSRSSGWRSMELDTFLMRSLAVLGILSTAMVL</sequence>
<keyword evidence="4" id="KW-1185">Reference proteome</keyword>
<dbReference type="Proteomes" id="UP000001798">
    <property type="component" value="Chromosome 9"/>
</dbReference>
<dbReference type="GeneID" id="5433158"/>
<dbReference type="KEGG" id="bfu:BCIN_09g00400"/>
<dbReference type="AlphaFoldDB" id="A0A384JRE1"/>
<feature type="compositionally biased region" description="Low complexity" evidence="1">
    <location>
        <begin position="106"/>
        <end position="130"/>
    </location>
</feature>
<name>A0A384JRE1_BOTFB</name>
<feature type="region of interest" description="Disordered" evidence="1">
    <location>
        <begin position="96"/>
        <end position="131"/>
    </location>
</feature>
<dbReference type="OrthoDB" id="3561105at2759"/>
<protein>
    <submittedName>
        <fullName evidence="3">Uncharacterized protein</fullName>
    </submittedName>
</protein>
<reference evidence="3 4" key="3">
    <citation type="journal article" date="2017" name="Mol. Plant Pathol.">
        <title>A gapless genome sequence of the fungus Botrytis cinerea.</title>
        <authorList>
            <person name="Van Kan J.A."/>
            <person name="Stassen J.H."/>
            <person name="Mosbach A."/>
            <person name="Van Der Lee T.A."/>
            <person name="Faino L."/>
            <person name="Farmer A.D."/>
            <person name="Papasotiriou D.G."/>
            <person name="Zhou S."/>
            <person name="Seidl M.F."/>
            <person name="Cottam E."/>
            <person name="Edel D."/>
            <person name="Hahn M."/>
            <person name="Schwartz D.C."/>
            <person name="Dietrich R.A."/>
            <person name="Widdison S."/>
            <person name="Scalliet G."/>
        </authorList>
    </citation>
    <scope>NUCLEOTIDE SEQUENCE [LARGE SCALE GENOMIC DNA]</scope>
    <source>
        <strain evidence="3 4">B05.10</strain>
    </source>
</reference>
<accession>A0A384JRE1</accession>
<reference evidence="3 4" key="1">
    <citation type="journal article" date="2011" name="PLoS Genet.">
        <title>Genomic analysis of the necrotrophic fungal pathogens Sclerotinia sclerotiorum and Botrytis cinerea.</title>
        <authorList>
            <person name="Amselem J."/>
            <person name="Cuomo C.A."/>
            <person name="van Kan J.A."/>
            <person name="Viaud M."/>
            <person name="Benito E.P."/>
            <person name="Couloux A."/>
            <person name="Coutinho P.M."/>
            <person name="de Vries R.P."/>
            <person name="Dyer P.S."/>
            <person name="Fillinger S."/>
            <person name="Fournier E."/>
            <person name="Gout L."/>
            <person name="Hahn M."/>
            <person name="Kohn L."/>
            <person name="Lapalu N."/>
            <person name="Plummer K.M."/>
            <person name="Pradier J.M."/>
            <person name="Quevillon E."/>
            <person name="Sharon A."/>
            <person name="Simon A."/>
            <person name="ten Have A."/>
            <person name="Tudzynski B."/>
            <person name="Tudzynski P."/>
            <person name="Wincker P."/>
            <person name="Andrew M."/>
            <person name="Anthouard V."/>
            <person name="Beever R.E."/>
            <person name="Beffa R."/>
            <person name="Benoit I."/>
            <person name="Bouzid O."/>
            <person name="Brault B."/>
            <person name="Chen Z."/>
            <person name="Choquer M."/>
            <person name="Collemare J."/>
            <person name="Cotton P."/>
            <person name="Danchin E.G."/>
            <person name="Da Silva C."/>
            <person name="Gautier A."/>
            <person name="Giraud C."/>
            <person name="Giraud T."/>
            <person name="Gonzalez C."/>
            <person name="Grossetete S."/>
            <person name="Guldener U."/>
            <person name="Henrissat B."/>
            <person name="Howlett B.J."/>
            <person name="Kodira C."/>
            <person name="Kretschmer M."/>
            <person name="Lappartient A."/>
            <person name="Leroch M."/>
            <person name="Levis C."/>
            <person name="Mauceli E."/>
            <person name="Neuveglise C."/>
            <person name="Oeser B."/>
            <person name="Pearson M."/>
            <person name="Poulain J."/>
            <person name="Poussereau N."/>
            <person name="Quesneville H."/>
            <person name="Rascle C."/>
            <person name="Schumacher J."/>
            <person name="Segurens B."/>
            <person name="Sexton A."/>
            <person name="Silva E."/>
            <person name="Sirven C."/>
            <person name="Soanes D.M."/>
            <person name="Talbot N.J."/>
            <person name="Templeton M."/>
            <person name="Yandava C."/>
            <person name="Yarden O."/>
            <person name="Zeng Q."/>
            <person name="Rollins J.A."/>
            <person name="Lebrun M.H."/>
            <person name="Dickman M."/>
        </authorList>
    </citation>
    <scope>NUCLEOTIDE SEQUENCE [LARGE SCALE GENOMIC DNA]</scope>
    <source>
        <strain evidence="3 4">B05.10</strain>
    </source>
</reference>
<keyword evidence="2" id="KW-1133">Transmembrane helix</keyword>
<feature type="compositionally biased region" description="Polar residues" evidence="1">
    <location>
        <begin position="96"/>
        <end position="105"/>
    </location>
</feature>
<evidence type="ECO:0000256" key="2">
    <source>
        <dbReference type="SAM" id="Phobius"/>
    </source>
</evidence>
<reference evidence="3 4" key="2">
    <citation type="journal article" date="2012" name="Eukaryot. Cell">
        <title>Genome update of Botrytis cinerea strains B05.10 and T4.</title>
        <authorList>
            <person name="Staats M."/>
            <person name="van Kan J.A."/>
        </authorList>
    </citation>
    <scope>NUCLEOTIDE SEQUENCE [LARGE SCALE GENOMIC DNA]</scope>
    <source>
        <strain evidence="3 4">B05.10</strain>
    </source>
</reference>
<keyword evidence="2" id="KW-0812">Transmembrane</keyword>
<proteinExistence type="predicted"/>
<dbReference type="RefSeq" id="XP_001552638.2">
    <property type="nucleotide sequence ID" value="XM_001552588.2"/>
</dbReference>
<keyword evidence="2" id="KW-0472">Membrane</keyword>
<evidence type="ECO:0000313" key="3">
    <source>
        <dbReference type="EMBL" id="ATZ53155.1"/>
    </source>
</evidence>
<evidence type="ECO:0000313" key="4">
    <source>
        <dbReference type="Proteomes" id="UP000001798"/>
    </source>
</evidence>